<gene>
    <name evidence="3" type="ORF">ZT3D7_G1253</name>
</gene>
<evidence type="ECO:0000256" key="1">
    <source>
        <dbReference type="SAM" id="MobiDB-lite"/>
    </source>
</evidence>
<proteinExistence type="predicted"/>
<accession>A0A1X7RFC3</accession>
<feature type="compositionally biased region" description="Polar residues" evidence="1">
    <location>
        <begin position="43"/>
        <end position="60"/>
    </location>
</feature>
<keyword evidence="2" id="KW-0732">Signal</keyword>
<organism evidence="3 4">
    <name type="scientific">Zymoseptoria tritici (strain ST99CH_3D7)</name>
    <dbReference type="NCBI Taxonomy" id="1276538"/>
    <lineage>
        <taxon>Eukaryota</taxon>
        <taxon>Fungi</taxon>
        <taxon>Dikarya</taxon>
        <taxon>Ascomycota</taxon>
        <taxon>Pezizomycotina</taxon>
        <taxon>Dothideomycetes</taxon>
        <taxon>Dothideomycetidae</taxon>
        <taxon>Mycosphaerellales</taxon>
        <taxon>Mycosphaerellaceae</taxon>
        <taxon>Zymoseptoria</taxon>
    </lineage>
</organism>
<sequence>MQAFKLLALLFVSSTFALPPQDVAEDALGKILVKRCVQPYRRSPTSPTHQPTITKRQSCKSFEPEKRLQEDKGVSAA</sequence>
<reference evidence="3 4" key="1">
    <citation type="submission" date="2016-06" db="EMBL/GenBank/DDBJ databases">
        <authorList>
            <person name="Kjaerup R.B."/>
            <person name="Dalgaard T.S."/>
            <person name="Juul-Madsen H.R."/>
        </authorList>
    </citation>
    <scope>NUCLEOTIDE SEQUENCE [LARGE SCALE GENOMIC DNA]</scope>
</reference>
<name>A0A1X7RFC3_ZYMT9</name>
<feature type="region of interest" description="Disordered" evidence="1">
    <location>
        <begin position="40"/>
        <end position="77"/>
    </location>
</feature>
<dbReference type="EMBL" id="LT853692">
    <property type="protein sequence ID" value="SMQ46108.1"/>
    <property type="molecule type" value="Genomic_DNA"/>
</dbReference>
<evidence type="ECO:0000313" key="4">
    <source>
        <dbReference type="Proteomes" id="UP000215127"/>
    </source>
</evidence>
<feature type="compositionally biased region" description="Basic and acidic residues" evidence="1">
    <location>
        <begin position="62"/>
        <end position="77"/>
    </location>
</feature>
<protein>
    <submittedName>
        <fullName evidence="3">Uncharacterized protein</fullName>
    </submittedName>
</protein>
<keyword evidence="4" id="KW-1185">Reference proteome</keyword>
<feature type="chain" id="PRO_5013163466" evidence="2">
    <location>
        <begin position="18"/>
        <end position="77"/>
    </location>
</feature>
<evidence type="ECO:0000256" key="2">
    <source>
        <dbReference type="SAM" id="SignalP"/>
    </source>
</evidence>
<feature type="signal peptide" evidence="2">
    <location>
        <begin position="1"/>
        <end position="17"/>
    </location>
</feature>
<evidence type="ECO:0000313" key="3">
    <source>
        <dbReference type="EMBL" id="SMQ46108.1"/>
    </source>
</evidence>
<dbReference type="Proteomes" id="UP000215127">
    <property type="component" value="Chromosome 1"/>
</dbReference>
<dbReference type="AlphaFoldDB" id="A0A1X7RFC3"/>